<reference evidence="2 3" key="1">
    <citation type="submission" date="2015-12" db="EMBL/GenBank/DDBJ databases">
        <title>Diversity of Burkholderia near neighbor genomes.</title>
        <authorList>
            <person name="Sahl J."/>
            <person name="Wagner D."/>
            <person name="Keim P."/>
        </authorList>
    </citation>
    <scope>NUCLEOTIDE SEQUENCE [LARGE SCALE GENOMIC DNA]</scope>
    <source>
        <strain evidence="2 3">MSMB0783</strain>
    </source>
</reference>
<accession>A0A1B4LD57</accession>
<dbReference type="Proteomes" id="UP000243680">
    <property type="component" value="Chromosome 1"/>
</dbReference>
<feature type="region of interest" description="Disordered" evidence="1">
    <location>
        <begin position="1"/>
        <end position="102"/>
    </location>
</feature>
<organism evidence="2 3">
    <name type="scientific">Burkholderia ubonensis</name>
    <dbReference type="NCBI Taxonomy" id="101571"/>
    <lineage>
        <taxon>Bacteria</taxon>
        <taxon>Pseudomonadati</taxon>
        <taxon>Pseudomonadota</taxon>
        <taxon>Betaproteobacteria</taxon>
        <taxon>Burkholderiales</taxon>
        <taxon>Burkholderiaceae</taxon>
        <taxon>Burkholderia</taxon>
        <taxon>Burkholderia cepacia complex</taxon>
    </lineage>
</organism>
<dbReference type="EMBL" id="CP013420">
    <property type="protein sequence ID" value="AOJ75119.1"/>
    <property type="molecule type" value="Genomic_DNA"/>
</dbReference>
<feature type="compositionally biased region" description="Polar residues" evidence="1">
    <location>
        <begin position="1"/>
        <end position="11"/>
    </location>
</feature>
<name>A0A1B4LD57_9BURK</name>
<evidence type="ECO:0000313" key="2">
    <source>
        <dbReference type="EMBL" id="AOJ75119.1"/>
    </source>
</evidence>
<sequence>MPQTVPSSPTNGAVLPIDASSTWPNSSRRCERSIAWRSARSTRSLRSTRAASAAGSWSWAASRAASASGTNTRSRSAPASAAMPASSVGARQNAASAPGPCHFARTSSQAFTTRKHQLATDIAAST</sequence>
<gene>
    <name evidence="2" type="ORF">WJ35_08575</name>
</gene>
<feature type="compositionally biased region" description="Low complexity" evidence="1">
    <location>
        <begin position="35"/>
        <end position="87"/>
    </location>
</feature>
<evidence type="ECO:0000256" key="1">
    <source>
        <dbReference type="SAM" id="MobiDB-lite"/>
    </source>
</evidence>
<protein>
    <submittedName>
        <fullName evidence="2">Uncharacterized protein</fullName>
    </submittedName>
</protein>
<proteinExistence type="predicted"/>
<evidence type="ECO:0000313" key="3">
    <source>
        <dbReference type="Proteomes" id="UP000243680"/>
    </source>
</evidence>
<dbReference type="AlphaFoldDB" id="A0A1B4LD57"/>